<evidence type="ECO:0000313" key="13">
    <source>
        <dbReference type="Proteomes" id="UP000001568"/>
    </source>
</evidence>
<dbReference type="KEGG" id="olu:OSTLU_86391"/>
<keyword evidence="7 10" id="KW-0812">Transmembrane</keyword>
<dbReference type="OMA" id="IKREEAY"/>
<gene>
    <name evidence="12" type="ORF">OSTLU_86391</name>
</gene>
<dbReference type="PROSITE" id="PS51564">
    <property type="entry name" value="SAM_ICMT"/>
    <property type="match status" value="1"/>
</dbReference>
<keyword evidence="11" id="KW-0732">Signal</keyword>
<evidence type="ECO:0000256" key="10">
    <source>
        <dbReference type="RuleBase" id="RU362022"/>
    </source>
</evidence>
<protein>
    <recommendedName>
        <fullName evidence="3 10">Protein-S-isoprenylcysteine O-methyltransferase</fullName>
        <ecNumber evidence="3 10">2.1.1.100</ecNumber>
    </recommendedName>
</protein>
<dbReference type="PANTHER" id="PTHR12714">
    <property type="entry name" value="PROTEIN-S ISOPRENYLCYSTEINE O-METHYLTRANSFERASE"/>
    <property type="match status" value="1"/>
</dbReference>
<dbReference type="GO" id="GO:0005789">
    <property type="term" value="C:endoplasmic reticulum membrane"/>
    <property type="evidence" value="ECO:0007669"/>
    <property type="project" value="UniProtKB-SubCell"/>
</dbReference>
<feature type="transmembrane region" description="Helical" evidence="10">
    <location>
        <begin position="135"/>
        <end position="163"/>
    </location>
</feature>
<dbReference type="OrthoDB" id="422086at2759"/>
<dbReference type="Proteomes" id="UP000001568">
    <property type="component" value="Chromosome 2"/>
</dbReference>
<feature type="transmembrane region" description="Helical" evidence="10">
    <location>
        <begin position="49"/>
        <end position="67"/>
    </location>
</feature>
<organism evidence="12 13">
    <name type="scientific">Ostreococcus lucimarinus (strain CCE9901)</name>
    <dbReference type="NCBI Taxonomy" id="436017"/>
    <lineage>
        <taxon>Eukaryota</taxon>
        <taxon>Viridiplantae</taxon>
        <taxon>Chlorophyta</taxon>
        <taxon>Mamiellophyceae</taxon>
        <taxon>Mamiellales</taxon>
        <taxon>Bathycoccaceae</taxon>
        <taxon>Ostreococcus</taxon>
    </lineage>
</organism>
<proteinExistence type="inferred from homology"/>
<evidence type="ECO:0000256" key="9">
    <source>
        <dbReference type="ARBA" id="ARBA00023136"/>
    </source>
</evidence>
<evidence type="ECO:0000256" key="4">
    <source>
        <dbReference type="ARBA" id="ARBA00022603"/>
    </source>
</evidence>
<keyword evidence="13" id="KW-1185">Reference proteome</keyword>
<keyword evidence="8 10" id="KW-1133">Transmembrane helix</keyword>
<keyword evidence="6 10" id="KW-0949">S-adenosyl-L-methionine</keyword>
<dbReference type="InterPro" id="IPR007269">
    <property type="entry name" value="ICMT_MeTrfase"/>
</dbReference>
<comment type="catalytic activity">
    <reaction evidence="10">
        <text>[protein]-C-terminal S-[(2E,6E)-farnesyl]-L-cysteine + S-adenosyl-L-methionine = [protein]-C-terminal S-[(2E,6E)-farnesyl]-L-cysteine methyl ester + S-adenosyl-L-homocysteine</text>
        <dbReference type="Rhea" id="RHEA:21672"/>
        <dbReference type="Rhea" id="RHEA-COMP:12125"/>
        <dbReference type="Rhea" id="RHEA-COMP:12126"/>
        <dbReference type="ChEBI" id="CHEBI:57856"/>
        <dbReference type="ChEBI" id="CHEBI:59789"/>
        <dbReference type="ChEBI" id="CHEBI:90510"/>
        <dbReference type="ChEBI" id="CHEBI:90511"/>
        <dbReference type="EC" id="2.1.1.100"/>
    </reaction>
</comment>
<feature type="signal peptide" evidence="11">
    <location>
        <begin position="1"/>
        <end position="30"/>
    </location>
</feature>
<dbReference type="Pfam" id="PF04140">
    <property type="entry name" value="ICMT"/>
    <property type="match status" value="1"/>
</dbReference>
<evidence type="ECO:0000256" key="11">
    <source>
        <dbReference type="SAM" id="SignalP"/>
    </source>
</evidence>
<dbReference type="AlphaFoldDB" id="A4RTC6"/>
<dbReference type="HOGENOM" id="CLU_065200_0_2_1"/>
<keyword evidence="10" id="KW-0256">Endoplasmic reticulum</keyword>
<evidence type="ECO:0000256" key="5">
    <source>
        <dbReference type="ARBA" id="ARBA00022679"/>
    </source>
</evidence>
<dbReference type="Gene3D" id="1.20.120.1630">
    <property type="match status" value="1"/>
</dbReference>
<dbReference type="STRING" id="436017.A4RTC6"/>
<keyword evidence="5" id="KW-0808">Transferase</keyword>
<sequence length="196" mass="22067">MSLPTPTTGAALRLFAAFLAHFHLSEFAFALRFNPQDVSTRSFLLSRPYAAAMTCGVIEFAASSALMPERKASLVRGTFYLGAFMCVFGEWLRKSAMCTAGAAFTHLIQTRRRATHVLVTEGAYAYARHPGYLGWFIWALGTQLVLGNVASVAAFAVVTWVYFKRRITYEERHLRNMFSEYDAYAKRVRTWIPGIK</sequence>
<dbReference type="GO" id="GO:0032259">
    <property type="term" value="P:methylation"/>
    <property type="evidence" value="ECO:0007669"/>
    <property type="project" value="UniProtKB-KW"/>
</dbReference>
<dbReference type="RefSeq" id="XP_001416102.1">
    <property type="nucleotide sequence ID" value="XM_001416065.1"/>
</dbReference>
<dbReference type="GeneID" id="5000162"/>
<keyword evidence="4 10" id="KW-0489">Methyltransferase</keyword>
<evidence type="ECO:0000256" key="6">
    <source>
        <dbReference type="ARBA" id="ARBA00022691"/>
    </source>
</evidence>
<evidence type="ECO:0000256" key="3">
    <source>
        <dbReference type="ARBA" id="ARBA00012151"/>
    </source>
</evidence>
<evidence type="ECO:0000256" key="7">
    <source>
        <dbReference type="ARBA" id="ARBA00022692"/>
    </source>
</evidence>
<feature type="transmembrane region" description="Helical" evidence="10">
    <location>
        <begin position="74"/>
        <end position="92"/>
    </location>
</feature>
<comment type="similarity">
    <text evidence="2 10">Belongs to the class VI-like SAM-binding methyltransferase superfamily. Isoprenylcysteine carboxyl methyltransferase family.</text>
</comment>
<name>A4RTC6_OSTLU</name>
<dbReference type="GO" id="GO:0004671">
    <property type="term" value="F:protein C-terminal S-isoprenylcysteine carboxyl O-methyltransferase activity"/>
    <property type="evidence" value="ECO:0007669"/>
    <property type="project" value="UniProtKB-EC"/>
</dbReference>
<dbReference type="Gramene" id="ABO94394">
    <property type="protein sequence ID" value="ABO94394"/>
    <property type="gene ID" value="OSTLU_86391"/>
</dbReference>
<comment type="cofactor">
    <cofactor evidence="10">
        <name>Zn(2+)</name>
        <dbReference type="ChEBI" id="CHEBI:29105"/>
    </cofactor>
    <text evidence="10">Divalent metal cations. Probably Zn(2+).</text>
</comment>
<reference evidence="12 13" key="1">
    <citation type="journal article" date="2007" name="Proc. Natl. Acad. Sci. U.S.A.">
        <title>The tiny eukaryote Ostreococcus provides genomic insights into the paradox of plankton speciation.</title>
        <authorList>
            <person name="Palenik B."/>
            <person name="Grimwood J."/>
            <person name="Aerts A."/>
            <person name="Rouze P."/>
            <person name="Salamov A."/>
            <person name="Putnam N."/>
            <person name="Dupont C."/>
            <person name="Jorgensen R."/>
            <person name="Derelle E."/>
            <person name="Rombauts S."/>
            <person name="Zhou K."/>
            <person name="Otillar R."/>
            <person name="Merchant S.S."/>
            <person name="Podell S."/>
            <person name="Gaasterland T."/>
            <person name="Napoli C."/>
            <person name="Gendler K."/>
            <person name="Manuell A."/>
            <person name="Tai V."/>
            <person name="Vallon O."/>
            <person name="Piganeau G."/>
            <person name="Jancek S."/>
            <person name="Heijde M."/>
            <person name="Jabbari K."/>
            <person name="Bowler C."/>
            <person name="Lohr M."/>
            <person name="Robbens S."/>
            <person name="Werner G."/>
            <person name="Dubchak I."/>
            <person name="Pazour G.J."/>
            <person name="Ren Q."/>
            <person name="Paulsen I."/>
            <person name="Delwiche C."/>
            <person name="Schmutz J."/>
            <person name="Rokhsar D."/>
            <person name="Van de Peer Y."/>
            <person name="Moreau H."/>
            <person name="Grigoriev I.V."/>
        </authorList>
    </citation>
    <scope>NUCLEOTIDE SEQUENCE [LARGE SCALE GENOMIC DNA]</scope>
    <source>
        <strain evidence="12 13">CCE9901</strain>
    </source>
</reference>
<dbReference type="InterPro" id="IPR025770">
    <property type="entry name" value="PPMT_MeTrfase"/>
</dbReference>
<feature type="chain" id="PRO_5002672871" description="Protein-S-isoprenylcysteine O-methyltransferase" evidence="11">
    <location>
        <begin position="31"/>
        <end position="196"/>
    </location>
</feature>
<dbReference type="EC" id="2.1.1.100" evidence="3 10"/>
<evidence type="ECO:0000256" key="2">
    <source>
        <dbReference type="ARBA" id="ARBA00009140"/>
    </source>
</evidence>
<comment type="subcellular location">
    <subcellularLocation>
        <location evidence="10">Endoplasmic reticulum membrane</location>
        <topology evidence="10">Multi-pass membrane protein</topology>
    </subcellularLocation>
    <subcellularLocation>
        <location evidence="1">Membrane</location>
        <topology evidence="1">Multi-pass membrane protein</topology>
    </subcellularLocation>
</comment>
<comment type="caution">
    <text evidence="10">Lacks conserved residue(s) required for the propagation of feature annotation.</text>
</comment>
<evidence type="ECO:0000256" key="1">
    <source>
        <dbReference type="ARBA" id="ARBA00004141"/>
    </source>
</evidence>
<dbReference type="eggNOG" id="KOG2628">
    <property type="taxonomic scope" value="Eukaryota"/>
</dbReference>
<evidence type="ECO:0000313" key="12">
    <source>
        <dbReference type="EMBL" id="ABO94394.1"/>
    </source>
</evidence>
<evidence type="ECO:0000256" key="8">
    <source>
        <dbReference type="ARBA" id="ARBA00022989"/>
    </source>
</evidence>
<dbReference type="PANTHER" id="PTHR12714:SF9">
    <property type="entry name" value="PROTEIN-S-ISOPRENYLCYSTEINE O-METHYLTRANSFERASE"/>
    <property type="match status" value="1"/>
</dbReference>
<dbReference type="EMBL" id="CP000582">
    <property type="protein sequence ID" value="ABO94394.1"/>
    <property type="molecule type" value="Genomic_DNA"/>
</dbReference>
<accession>A4RTC6</accession>
<keyword evidence="9 10" id="KW-0472">Membrane</keyword>